<keyword evidence="2" id="KW-1185">Reference proteome</keyword>
<evidence type="ECO:0000313" key="2">
    <source>
        <dbReference type="Proteomes" id="UP000064921"/>
    </source>
</evidence>
<evidence type="ECO:0008006" key="3">
    <source>
        <dbReference type="Google" id="ProtNLM"/>
    </source>
</evidence>
<dbReference type="Proteomes" id="UP000064921">
    <property type="component" value="Chromosome"/>
</dbReference>
<dbReference type="EMBL" id="CP013068">
    <property type="protein sequence ID" value="ALV29468.1"/>
    <property type="molecule type" value="Genomic_DNA"/>
</dbReference>
<evidence type="ECO:0000313" key="1">
    <source>
        <dbReference type="EMBL" id="ALV29468.1"/>
    </source>
</evidence>
<gene>
    <name evidence="1" type="ORF">APZ00_22500</name>
</gene>
<dbReference type="RefSeq" id="WP_058900278.1">
    <property type="nucleotide sequence ID" value="NZ_CP013068.1"/>
</dbReference>
<dbReference type="KEGG" id="pphr:APZ00_22500"/>
<dbReference type="STRING" id="121719.APZ00_22500"/>
<reference evidence="1 2" key="1">
    <citation type="submission" date="2015-10" db="EMBL/GenBank/DDBJ databases">
        <title>The world's first case of liver abscess caused by Pannonibacter phragmitetus.</title>
        <authorList>
            <person name="Ming D."/>
            <person name="Wang M."/>
            <person name="Zhou Y."/>
            <person name="Jiang T."/>
            <person name="Hu S."/>
        </authorList>
    </citation>
    <scope>NUCLEOTIDE SEQUENCE [LARGE SCALE GENOMIC DNA]</scope>
    <source>
        <strain evidence="1 2">31801</strain>
    </source>
</reference>
<proteinExistence type="predicted"/>
<accession>A0A0U3PPR5</accession>
<protein>
    <recommendedName>
        <fullName evidence="3">Excalibur calcium-binding domain-containing protein</fullName>
    </recommendedName>
</protein>
<organism evidence="1 2">
    <name type="scientific">Pannonibacter phragmitetus</name>
    <dbReference type="NCBI Taxonomy" id="121719"/>
    <lineage>
        <taxon>Bacteria</taxon>
        <taxon>Pseudomonadati</taxon>
        <taxon>Pseudomonadota</taxon>
        <taxon>Alphaproteobacteria</taxon>
        <taxon>Hyphomicrobiales</taxon>
        <taxon>Stappiaceae</taxon>
        <taxon>Pannonibacter</taxon>
    </lineage>
</organism>
<name>A0A0U3PPR5_9HYPH</name>
<sequence length="141" mass="15497">MAKEKNTCFVINFRRRATGAFGFSGFADLLQWKPVHERSCLAMRVVLAMIAILLAAAQQVRAEAEAFSLALDELQVAQRFSCGGSCGTVRSCEEAVYLWCVCGYARADGDGDGVPCEKVCGDSTQRNLQKVRELMDQFGCR</sequence>
<dbReference type="eggNOG" id="ENOG5033EWS">
    <property type="taxonomic scope" value="Bacteria"/>
</dbReference>
<dbReference type="AlphaFoldDB" id="A0A0U3PPR5"/>